<comment type="caution">
    <text evidence="1">The sequence shown here is derived from an EMBL/GenBank/DDBJ whole genome shotgun (WGS) entry which is preliminary data.</text>
</comment>
<reference evidence="1 2" key="1">
    <citation type="journal article" date="2017" name="BMC Genomics">
        <title>Whole-genome assembly of Babesia ovata and comparative genomics between closely related pathogens.</title>
        <authorList>
            <person name="Yamagishi J."/>
            <person name="Asada M."/>
            <person name="Hakimi H."/>
            <person name="Tanaka T.Q."/>
            <person name="Sugimoto C."/>
            <person name="Kawazu S."/>
        </authorList>
    </citation>
    <scope>NUCLEOTIDE SEQUENCE [LARGE SCALE GENOMIC DNA]</scope>
    <source>
        <strain evidence="1 2">Miyake</strain>
    </source>
</reference>
<sequence>MDALTRFRATFADQVLRDQERLNCPKLGSPDGIPQTNGNSVVVCFQTFAQRLHRPVVLHVVVAAKPLGEGFVAQHLADGAAVRRRGAADDEALQVTMQVAISQANQVVAQVLVEARLCEPRTRDDHGAGDLEINRVVQFLDHGLEK</sequence>
<dbReference type="EMBL" id="BDSA01000001">
    <property type="protein sequence ID" value="GBE58992.1"/>
    <property type="molecule type" value="Genomic_DNA"/>
</dbReference>
<dbReference type="RefSeq" id="XP_028865235.1">
    <property type="nucleotide sequence ID" value="XM_029009402.1"/>
</dbReference>
<accession>A0A2H6K7L0</accession>
<name>A0A2H6K7L0_9APIC</name>
<dbReference type="Proteomes" id="UP000236319">
    <property type="component" value="Unassembled WGS sequence"/>
</dbReference>
<dbReference type="VEuPathDB" id="PiroplasmaDB:BOVATA_004850"/>
<proteinExistence type="predicted"/>
<organism evidence="1 2">
    <name type="scientific">Babesia ovata</name>
    <dbReference type="NCBI Taxonomy" id="189622"/>
    <lineage>
        <taxon>Eukaryota</taxon>
        <taxon>Sar</taxon>
        <taxon>Alveolata</taxon>
        <taxon>Apicomplexa</taxon>
        <taxon>Aconoidasida</taxon>
        <taxon>Piroplasmida</taxon>
        <taxon>Babesiidae</taxon>
        <taxon>Babesia</taxon>
    </lineage>
</organism>
<keyword evidence="2" id="KW-1185">Reference proteome</keyword>
<gene>
    <name evidence="1" type="ORF">BOVATA_004850</name>
</gene>
<dbReference type="GeneID" id="39872762"/>
<evidence type="ECO:0000313" key="2">
    <source>
        <dbReference type="Proteomes" id="UP000236319"/>
    </source>
</evidence>
<protein>
    <submittedName>
        <fullName evidence="1">Transcriptional regulator, putative</fullName>
    </submittedName>
</protein>
<dbReference type="AlphaFoldDB" id="A0A2H6K7L0"/>
<evidence type="ECO:0000313" key="1">
    <source>
        <dbReference type="EMBL" id="GBE58992.1"/>
    </source>
</evidence>